<sequence length="74" mass="8797">MERFAAEFSIKKNDTNKKDRLLPVFFIYLHLLLETAIHKVTMTIKNYISGYRSWHSDCSWHPTCYKHNGIARLP</sequence>
<organism evidence="2">
    <name type="scientific">invertebrate metagenome</name>
    <dbReference type="NCBI Taxonomy" id="1711999"/>
    <lineage>
        <taxon>unclassified sequences</taxon>
        <taxon>metagenomes</taxon>
        <taxon>organismal metagenomes</taxon>
    </lineage>
</organism>
<protein>
    <submittedName>
        <fullName evidence="2">Uncharacterized protein</fullName>
    </submittedName>
</protein>
<comment type="caution">
    <text evidence="2">The sequence shown here is derived from an EMBL/GenBank/DDBJ whole genome shotgun (WGS) entry which is preliminary data.</text>
</comment>
<name>A0A2H9T8E9_9ZZZZ</name>
<keyword evidence="1" id="KW-0812">Transmembrane</keyword>
<proteinExistence type="predicted"/>
<evidence type="ECO:0000313" key="2">
    <source>
        <dbReference type="EMBL" id="PJE79484.1"/>
    </source>
</evidence>
<evidence type="ECO:0000256" key="1">
    <source>
        <dbReference type="SAM" id="Phobius"/>
    </source>
</evidence>
<gene>
    <name evidence="2" type="ORF">CI610_01550</name>
</gene>
<feature type="transmembrane region" description="Helical" evidence="1">
    <location>
        <begin position="21"/>
        <end position="38"/>
    </location>
</feature>
<keyword evidence="1" id="KW-0472">Membrane</keyword>
<reference evidence="2" key="1">
    <citation type="journal article" date="2017" name="Appl. Environ. Microbiol.">
        <title>Molecular characterization of an Endozoicomonas-like organism causing infection in king scallop Pecten maximus L.</title>
        <authorList>
            <person name="Cano I."/>
            <person name="van Aerle R."/>
            <person name="Ross S."/>
            <person name="Verner-Jeffreys D.W."/>
            <person name="Paley R.K."/>
            <person name="Rimmer G."/>
            <person name="Ryder D."/>
            <person name="Hooper P."/>
            <person name="Stone D."/>
            <person name="Feist S.W."/>
        </authorList>
    </citation>
    <scope>NUCLEOTIDE SEQUENCE</scope>
</reference>
<keyword evidence="1" id="KW-1133">Transmembrane helix</keyword>
<accession>A0A2H9T8E9</accession>
<dbReference type="AlphaFoldDB" id="A0A2H9T8E9"/>
<dbReference type="EMBL" id="NSIT01000066">
    <property type="protein sequence ID" value="PJE79484.1"/>
    <property type="molecule type" value="Genomic_DNA"/>
</dbReference>